<dbReference type="PROSITE" id="PS50994">
    <property type="entry name" value="INTEGRASE"/>
    <property type="match status" value="1"/>
</dbReference>
<evidence type="ECO:0000313" key="2">
    <source>
        <dbReference type="EMBL" id="TVO70873.1"/>
    </source>
</evidence>
<dbReference type="Gene3D" id="3.30.420.10">
    <property type="entry name" value="Ribonuclease H-like superfamily/Ribonuclease H"/>
    <property type="match status" value="1"/>
</dbReference>
<gene>
    <name evidence="2" type="ORF">FHP88_15580</name>
</gene>
<dbReference type="AlphaFoldDB" id="A0A557S0C3"/>
<keyword evidence="3" id="KW-1185">Reference proteome</keyword>
<dbReference type="Proteomes" id="UP000316649">
    <property type="component" value="Unassembled WGS sequence"/>
</dbReference>
<protein>
    <submittedName>
        <fullName evidence="2">Transposase family protein</fullName>
    </submittedName>
</protein>
<accession>A0A557S0C3</accession>
<dbReference type="GO" id="GO:0015074">
    <property type="term" value="P:DNA integration"/>
    <property type="evidence" value="ECO:0007669"/>
    <property type="project" value="InterPro"/>
</dbReference>
<sequence>MALQESTSLLLSDELRSLARRLDNAGHGEKGALMQAFEQYSGWSRQRIYRELKNIGWTNERKRRSDAGTTRQDEGVLTELAATLRCGFRKNGKATMETPNARSLLASNGRQFNVSNSSINRLLRKQQFNLASQRQASPHVNLRSLHPNHVHMVDPSLCLLFYTPDGKQHMIRDDEAYKNKPEFLERVGELKCWRYVLVDHYSNTVIVRYYQSKGETQTNLYDFLLYCWNQIAGRPFHGMPKLLVWDKGSANTASAIKNALKALQIEAYEHQAGNPRAKGAVEEANNRVEKLFESRLLYEPVPSIDALNNAVDAWCNAYNADRIPEYDARLRRRGMPQPLARFEIWQRIRVEQLRILPELDVCRYLLSAEPKPRKVRPNLSITFAHPIAKRSLEYDLRALDGVYPKLEVMVSPLVMDGSHQVFVQVADYKGDVTEHLVEPVPFDEMGMRLDSPVWGEKFDRMPDTPVEQAGKTADRAAYPGLSDEDISKAKSKRTAPFGGLDAHSHLGDVYLPEYMNRPGTELDVPHRARVEIKPLSHIQACRALVGKLGRSLSAEENAWIRETFPEGVPEEELSNLALGLAQPRESQRPGLAVVK</sequence>
<dbReference type="EMBL" id="VMNH01000023">
    <property type="protein sequence ID" value="TVO70873.1"/>
    <property type="molecule type" value="Genomic_DNA"/>
</dbReference>
<name>A0A557S0C3_9GAMM</name>
<dbReference type="InterPro" id="IPR036397">
    <property type="entry name" value="RNaseH_sf"/>
</dbReference>
<dbReference type="RefSeq" id="WP_144360010.1">
    <property type="nucleotide sequence ID" value="NZ_VMNH01000023.1"/>
</dbReference>
<evidence type="ECO:0000259" key="1">
    <source>
        <dbReference type="PROSITE" id="PS50994"/>
    </source>
</evidence>
<reference evidence="2 3" key="1">
    <citation type="submission" date="2019-07" db="EMBL/GenBank/DDBJ databases">
        <title>The pathways for chlorine oxyanion respiration interact through the shared metabolite chlorate.</title>
        <authorList>
            <person name="Barnum T.P."/>
            <person name="Cheng Y."/>
            <person name="Hill K.A."/>
            <person name="Lucas L.N."/>
            <person name="Carlson H.K."/>
            <person name="Coates J.D."/>
        </authorList>
    </citation>
    <scope>NUCLEOTIDE SEQUENCE [LARGE SCALE GENOMIC DNA]</scope>
    <source>
        <strain evidence="2 3">BK-1</strain>
    </source>
</reference>
<dbReference type="PANTHER" id="PTHR35004:SF7">
    <property type="entry name" value="INTEGRASE PROTEIN"/>
    <property type="match status" value="1"/>
</dbReference>
<dbReference type="GO" id="GO:0003676">
    <property type="term" value="F:nucleic acid binding"/>
    <property type="evidence" value="ECO:0007669"/>
    <property type="project" value="InterPro"/>
</dbReference>
<dbReference type="SUPFAM" id="SSF53098">
    <property type="entry name" value="Ribonuclease H-like"/>
    <property type="match status" value="1"/>
</dbReference>
<dbReference type="InterPro" id="IPR012337">
    <property type="entry name" value="RNaseH-like_sf"/>
</dbReference>
<proteinExistence type="predicted"/>
<feature type="domain" description="Integrase catalytic" evidence="1">
    <location>
        <begin position="160"/>
        <end position="346"/>
    </location>
</feature>
<evidence type="ECO:0000313" key="3">
    <source>
        <dbReference type="Proteomes" id="UP000316649"/>
    </source>
</evidence>
<dbReference type="PANTHER" id="PTHR35004">
    <property type="entry name" value="TRANSPOSASE RV3428C-RELATED"/>
    <property type="match status" value="1"/>
</dbReference>
<dbReference type="InterPro" id="IPR001584">
    <property type="entry name" value="Integrase_cat-core"/>
</dbReference>
<comment type="caution">
    <text evidence="2">The sequence shown here is derived from an EMBL/GenBank/DDBJ whole genome shotgun (WGS) entry which is preliminary data.</text>
</comment>
<organism evidence="2 3">
    <name type="scientific">Sedimenticola selenatireducens</name>
    <dbReference type="NCBI Taxonomy" id="191960"/>
    <lineage>
        <taxon>Bacteria</taxon>
        <taxon>Pseudomonadati</taxon>
        <taxon>Pseudomonadota</taxon>
        <taxon>Gammaproteobacteria</taxon>
        <taxon>Chromatiales</taxon>
        <taxon>Sedimenticolaceae</taxon>
        <taxon>Sedimenticola</taxon>
    </lineage>
</organism>
<dbReference type="OrthoDB" id="371334at2"/>